<dbReference type="Proteomes" id="UP000007880">
    <property type="component" value="Chromosome"/>
</dbReference>
<evidence type="ECO:0000256" key="5">
    <source>
        <dbReference type="ARBA" id="ARBA00022989"/>
    </source>
</evidence>
<dbReference type="InterPro" id="IPR051393">
    <property type="entry name" value="ABC_transporter_permease"/>
</dbReference>
<evidence type="ECO:0000313" key="10">
    <source>
        <dbReference type="Proteomes" id="UP000007880"/>
    </source>
</evidence>
<name>I0I032_CALAS</name>
<comment type="subcellular location">
    <subcellularLocation>
        <location evidence="1 7">Cell membrane</location>
        <topology evidence="1 7">Multi-pass membrane protein</topology>
    </subcellularLocation>
</comment>
<dbReference type="KEGG" id="cap:CLDAP_05800"/>
<feature type="transmembrane region" description="Helical" evidence="7">
    <location>
        <begin position="151"/>
        <end position="168"/>
    </location>
</feature>
<proteinExistence type="inferred from homology"/>
<feature type="transmembrane region" description="Helical" evidence="7">
    <location>
        <begin position="246"/>
        <end position="270"/>
    </location>
</feature>
<reference evidence="9 10" key="1">
    <citation type="submission" date="2012-02" db="EMBL/GenBank/DDBJ databases">
        <title>Complete genome sequence of Caldilinea aerophila DSM 14535 (= NBRC 102666).</title>
        <authorList>
            <person name="Oguchi A."/>
            <person name="Hosoyama A."/>
            <person name="Sekine M."/>
            <person name="Fukai R."/>
            <person name="Kato Y."/>
            <person name="Nakamura S."/>
            <person name="Hanada S."/>
            <person name="Yamazaki S."/>
            <person name="Fujita N."/>
        </authorList>
    </citation>
    <scope>NUCLEOTIDE SEQUENCE [LARGE SCALE GENOMIC DNA]</scope>
    <source>
        <strain evidence="10">DSM 14535 / JCM 11387 / NBRC 104270 / STL-6-O1</strain>
    </source>
</reference>
<evidence type="ECO:0000259" key="8">
    <source>
        <dbReference type="PROSITE" id="PS50928"/>
    </source>
</evidence>
<keyword evidence="2 7" id="KW-0813">Transport</keyword>
<feature type="transmembrane region" description="Helical" evidence="7">
    <location>
        <begin position="91"/>
        <end position="111"/>
    </location>
</feature>
<dbReference type="OrthoDB" id="152280at2"/>
<evidence type="ECO:0000256" key="2">
    <source>
        <dbReference type="ARBA" id="ARBA00022448"/>
    </source>
</evidence>
<dbReference type="GO" id="GO:0005886">
    <property type="term" value="C:plasma membrane"/>
    <property type="evidence" value="ECO:0007669"/>
    <property type="project" value="UniProtKB-SubCell"/>
</dbReference>
<dbReference type="EMBL" id="AP012337">
    <property type="protein sequence ID" value="BAL98619.1"/>
    <property type="molecule type" value="Genomic_DNA"/>
</dbReference>
<dbReference type="InterPro" id="IPR035906">
    <property type="entry name" value="MetI-like_sf"/>
</dbReference>
<keyword evidence="10" id="KW-1185">Reference proteome</keyword>
<protein>
    <submittedName>
        <fullName evidence="9">Putative ABC transporter permease protein</fullName>
    </submittedName>
</protein>
<dbReference type="AlphaFoldDB" id="I0I032"/>
<evidence type="ECO:0000313" key="9">
    <source>
        <dbReference type="EMBL" id="BAL98619.1"/>
    </source>
</evidence>
<feature type="domain" description="ABC transmembrane type-1" evidence="8">
    <location>
        <begin position="54"/>
        <end position="269"/>
    </location>
</feature>
<keyword evidence="5 7" id="KW-1133">Transmembrane helix</keyword>
<gene>
    <name evidence="9" type="ordered locus">CLDAP_05800</name>
</gene>
<keyword evidence="6 7" id="KW-0472">Membrane</keyword>
<sequence length="277" mass="31622">MAPLLLLNLVVIITPSLLSVRYAFTEWTGIGPARYIGLANFQEMLADPVFYRALWNNVRWTLIFLTVPVMMGLLGASLLSSIRRGQILFRTLYFIPYVIASVVNAYIWKLILNPVFGIGPWLAERGIPWLDIRFFARTDTSLYAVAFVDNWHFWGFLVVLYLAAMHAVDPELYEAARIEGANRWHEFWHVTLPGIRPTLVFTLLMIMIWSFLVFDYIYLLTGGGPAHSSEVLATLTYSTAFYSLRVGYATAIALTMTLFSAIFIGMFVLLRRLGWEI</sequence>
<evidence type="ECO:0000256" key="6">
    <source>
        <dbReference type="ARBA" id="ARBA00023136"/>
    </source>
</evidence>
<accession>I0I032</accession>
<dbReference type="PANTHER" id="PTHR30193">
    <property type="entry name" value="ABC TRANSPORTER PERMEASE PROTEIN"/>
    <property type="match status" value="1"/>
</dbReference>
<dbReference type="GO" id="GO:0055085">
    <property type="term" value="P:transmembrane transport"/>
    <property type="evidence" value="ECO:0007669"/>
    <property type="project" value="InterPro"/>
</dbReference>
<dbReference type="InterPro" id="IPR000515">
    <property type="entry name" value="MetI-like"/>
</dbReference>
<dbReference type="PANTHER" id="PTHR30193:SF37">
    <property type="entry name" value="INNER MEMBRANE ABC TRANSPORTER PERMEASE PROTEIN YCJO"/>
    <property type="match status" value="1"/>
</dbReference>
<dbReference type="Pfam" id="PF00528">
    <property type="entry name" value="BPD_transp_1"/>
    <property type="match status" value="1"/>
</dbReference>
<dbReference type="STRING" id="926550.CLDAP_05800"/>
<evidence type="ECO:0000256" key="3">
    <source>
        <dbReference type="ARBA" id="ARBA00022475"/>
    </source>
</evidence>
<evidence type="ECO:0000256" key="4">
    <source>
        <dbReference type="ARBA" id="ARBA00022692"/>
    </source>
</evidence>
<dbReference type="eggNOG" id="COG1175">
    <property type="taxonomic scope" value="Bacteria"/>
</dbReference>
<feature type="transmembrane region" description="Helical" evidence="7">
    <location>
        <begin position="199"/>
        <end position="219"/>
    </location>
</feature>
<evidence type="ECO:0000256" key="7">
    <source>
        <dbReference type="RuleBase" id="RU363032"/>
    </source>
</evidence>
<feature type="transmembrane region" description="Helical" evidence="7">
    <location>
        <begin position="60"/>
        <end position="79"/>
    </location>
</feature>
<dbReference type="PROSITE" id="PS50928">
    <property type="entry name" value="ABC_TM1"/>
    <property type="match status" value="1"/>
</dbReference>
<dbReference type="Gene3D" id="1.10.3720.10">
    <property type="entry name" value="MetI-like"/>
    <property type="match status" value="1"/>
</dbReference>
<comment type="similarity">
    <text evidence="7">Belongs to the binding-protein-dependent transport system permease family.</text>
</comment>
<evidence type="ECO:0000256" key="1">
    <source>
        <dbReference type="ARBA" id="ARBA00004651"/>
    </source>
</evidence>
<keyword evidence="4 7" id="KW-0812">Transmembrane</keyword>
<dbReference type="HOGENOM" id="CLU_016047_0_0_0"/>
<keyword evidence="3" id="KW-1003">Cell membrane</keyword>
<dbReference type="CDD" id="cd06261">
    <property type="entry name" value="TM_PBP2"/>
    <property type="match status" value="1"/>
</dbReference>
<dbReference type="SUPFAM" id="SSF161098">
    <property type="entry name" value="MetI-like"/>
    <property type="match status" value="1"/>
</dbReference>
<organism evidence="9 10">
    <name type="scientific">Caldilinea aerophila (strain DSM 14535 / JCM 11387 / NBRC 104270 / STL-6-O1)</name>
    <dbReference type="NCBI Taxonomy" id="926550"/>
    <lineage>
        <taxon>Bacteria</taxon>
        <taxon>Bacillati</taxon>
        <taxon>Chloroflexota</taxon>
        <taxon>Caldilineae</taxon>
        <taxon>Caldilineales</taxon>
        <taxon>Caldilineaceae</taxon>
        <taxon>Caldilinea</taxon>
    </lineage>
</organism>